<protein>
    <submittedName>
        <fullName evidence="1">Uncharacterized protein</fullName>
    </submittedName>
</protein>
<organism evidence="1 2">
    <name type="scientific">Portunus trituberculatus</name>
    <name type="common">Swimming crab</name>
    <name type="synonym">Neptunus trituberculatus</name>
    <dbReference type="NCBI Taxonomy" id="210409"/>
    <lineage>
        <taxon>Eukaryota</taxon>
        <taxon>Metazoa</taxon>
        <taxon>Ecdysozoa</taxon>
        <taxon>Arthropoda</taxon>
        <taxon>Crustacea</taxon>
        <taxon>Multicrustacea</taxon>
        <taxon>Malacostraca</taxon>
        <taxon>Eumalacostraca</taxon>
        <taxon>Eucarida</taxon>
        <taxon>Decapoda</taxon>
        <taxon>Pleocyemata</taxon>
        <taxon>Brachyura</taxon>
        <taxon>Eubrachyura</taxon>
        <taxon>Portunoidea</taxon>
        <taxon>Portunidae</taxon>
        <taxon>Portuninae</taxon>
        <taxon>Portunus</taxon>
    </lineage>
</organism>
<evidence type="ECO:0000313" key="1">
    <source>
        <dbReference type="EMBL" id="MPC78488.1"/>
    </source>
</evidence>
<proteinExistence type="predicted"/>
<name>A0A5B7IC45_PORTR</name>
<dbReference type="Proteomes" id="UP000324222">
    <property type="component" value="Unassembled WGS sequence"/>
</dbReference>
<dbReference type="AlphaFoldDB" id="A0A5B7IC45"/>
<reference evidence="1 2" key="1">
    <citation type="submission" date="2019-05" db="EMBL/GenBank/DDBJ databases">
        <title>Another draft genome of Portunus trituberculatus and its Hox gene families provides insights of decapod evolution.</title>
        <authorList>
            <person name="Jeong J.-H."/>
            <person name="Song I."/>
            <person name="Kim S."/>
            <person name="Choi T."/>
            <person name="Kim D."/>
            <person name="Ryu S."/>
            <person name="Kim W."/>
        </authorList>
    </citation>
    <scope>NUCLEOTIDE SEQUENCE [LARGE SCALE GENOMIC DNA]</scope>
    <source>
        <tissue evidence="1">Muscle</tissue>
    </source>
</reference>
<keyword evidence="2" id="KW-1185">Reference proteome</keyword>
<sequence length="88" mass="8958">MPAAACRGCPVVQRTSCVTAQLASHTPSPYSPALLLSCPPACLPSCLPTLLPARPPACLPSCLPALLPARPPTCPPSYLPACLPASLQ</sequence>
<evidence type="ECO:0000313" key="2">
    <source>
        <dbReference type="Proteomes" id="UP000324222"/>
    </source>
</evidence>
<gene>
    <name evidence="1" type="ORF">E2C01_072975</name>
</gene>
<comment type="caution">
    <text evidence="1">The sequence shown here is derived from an EMBL/GenBank/DDBJ whole genome shotgun (WGS) entry which is preliminary data.</text>
</comment>
<dbReference type="EMBL" id="VSRR010048550">
    <property type="protein sequence ID" value="MPC78488.1"/>
    <property type="molecule type" value="Genomic_DNA"/>
</dbReference>
<accession>A0A5B7IC45</accession>